<dbReference type="PANTHER" id="PTHR13114">
    <property type="entry name" value="MEDIATOR OF RNA POLYMERASE II TRANSCRIPTION SUBUNIT 17"/>
    <property type="match status" value="1"/>
</dbReference>
<comment type="function">
    <text evidence="8">Component of the Mediator complex, a coactivator involved in the regulated transcription of nearly all RNA polymerase II-dependent genes. Mediator functions as a bridge to convey information from gene-specific regulatory proteins to the basal RNA polymerase II transcription machinery. Mediator is recruited to promoters by direct interactions with regulatory proteins and serves as a scaffold for the assembly of a functional preinitiation complex with RNA polymerase II and the general transcription factors.</text>
</comment>
<evidence type="ECO:0000256" key="7">
    <source>
        <dbReference type="ARBA" id="ARBA00032014"/>
    </source>
</evidence>
<keyword evidence="8" id="KW-0010">Activator</keyword>
<dbReference type="InterPro" id="IPR019313">
    <property type="entry name" value="Mediator_Med17"/>
</dbReference>
<comment type="similarity">
    <text evidence="2 8">Belongs to the Mediator complex subunit 17 family.</text>
</comment>
<proteinExistence type="inferred from homology"/>
<accession>A0A9P6R2J4</accession>
<evidence type="ECO:0000256" key="8">
    <source>
        <dbReference type="RuleBase" id="RU364140"/>
    </source>
</evidence>
<evidence type="ECO:0000256" key="1">
    <source>
        <dbReference type="ARBA" id="ARBA00004123"/>
    </source>
</evidence>
<protein>
    <recommendedName>
        <fullName evidence="3 8">Mediator of RNA polymerase II transcription subunit 17</fullName>
    </recommendedName>
    <alternativeName>
        <fullName evidence="7 8">Mediator complex subunit 17</fullName>
    </alternativeName>
</protein>
<evidence type="ECO:0000313" key="10">
    <source>
        <dbReference type="EMBL" id="KAG0310068.1"/>
    </source>
</evidence>
<evidence type="ECO:0000256" key="5">
    <source>
        <dbReference type="ARBA" id="ARBA00023163"/>
    </source>
</evidence>
<dbReference type="GO" id="GO:0003712">
    <property type="term" value="F:transcription coregulator activity"/>
    <property type="evidence" value="ECO:0007669"/>
    <property type="project" value="InterPro"/>
</dbReference>
<dbReference type="Proteomes" id="UP000738325">
    <property type="component" value="Unassembled WGS sequence"/>
</dbReference>
<dbReference type="GO" id="GO:0016592">
    <property type="term" value="C:mediator complex"/>
    <property type="evidence" value="ECO:0007669"/>
    <property type="project" value="InterPro"/>
</dbReference>
<sequence length="648" mass="70261">MASQHPDKRIKLFVERSIERLPFDITQKAEEIYLPDGDPAEKLKRKIKTIADIAGDNYDQYTENVSSASDSKRSDNDDSAQAATEQDKAVSTTAVATIAPSAAAAAAANTRITSPQAIYAKLWHAQSEIGLALDVLNIIISSYQMNNGPGGGNISSGGMIGSGGGAGTMSTLTNNNAPPTALPPGSLKCEYVPRTPQTLSALISNEKMALGGKKHQLRNAADILMQGATKLKKVMADESQFWQGALTLRKNNWCIVSGRTGAGQQQLLHHHHVSRIANGSQLFVQYGFRDVGSLFGERAYAELVRNQSSLDSETGRAKSIELHIPNKTGKLINEARTMSNSVSIVDNEIFLPINDELELKIAYRTPTAAEKDATLSSTRIKRDKSDLSRNLEGTAEILRCAMQLMQHRRHRQNIKERSDSFFKSSRPGAGGVGSGGVGRTAGMFGQIQQTLQQRPSVMLSMTLQALQYYSFSRRIREALGKVTRNIRQSWWEPVSVHSVDLKSPPVSSGSSTAQISSTVATIASPSLSTAGSTAILNNGMGLAVSVHLGSHAPAVRFVMRSHPAPCVVLQSSDRPPVPVMHVAEFERMLEQELAVRAIGRICQVVNSIHQWSESLQSPKFVIDIDRRCVGVFQVSQKNGTAHGRTAQM</sequence>
<evidence type="ECO:0000256" key="9">
    <source>
        <dbReference type="SAM" id="MobiDB-lite"/>
    </source>
</evidence>
<evidence type="ECO:0000256" key="2">
    <source>
        <dbReference type="ARBA" id="ARBA00005635"/>
    </source>
</evidence>
<dbReference type="GO" id="GO:0006357">
    <property type="term" value="P:regulation of transcription by RNA polymerase II"/>
    <property type="evidence" value="ECO:0007669"/>
    <property type="project" value="InterPro"/>
</dbReference>
<dbReference type="PANTHER" id="PTHR13114:SF7">
    <property type="entry name" value="MEDIATOR OF RNA POLYMERASE II TRANSCRIPTION SUBUNIT 17"/>
    <property type="match status" value="1"/>
</dbReference>
<keyword evidence="5 8" id="KW-0804">Transcription</keyword>
<keyword evidence="11" id="KW-1185">Reference proteome</keyword>
<feature type="region of interest" description="Disordered" evidence="9">
    <location>
        <begin position="412"/>
        <end position="434"/>
    </location>
</feature>
<reference evidence="10" key="1">
    <citation type="journal article" date="2020" name="Fungal Divers.">
        <title>Resolving the Mortierellaceae phylogeny through synthesis of multi-gene phylogenetics and phylogenomics.</title>
        <authorList>
            <person name="Vandepol N."/>
            <person name="Liber J."/>
            <person name="Desiro A."/>
            <person name="Na H."/>
            <person name="Kennedy M."/>
            <person name="Barry K."/>
            <person name="Grigoriev I.V."/>
            <person name="Miller A.N."/>
            <person name="O'Donnell K."/>
            <person name="Stajich J.E."/>
            <person name="Bonito G."/>
        </authorList>
    </citation>
    <scope>NUCLEOTIDE SEQUENCE</scope>
    <source>
        <strain evidence="10">REB-010B</strain>
    </source>
</reference>
<evidence type="ECO:0000256" key="6">
    <source>
        <dbReference type="ARBA" id="ARBA00023242"/>
    </source>
</evidence>
<feature type="region of interest" description="Disordered" evidence="9">
    <location>
        <begin position="61"/>
        <end position="91"/>
    </location>
</feature>
<dbReference type="OrthoDB" id="10251234at2759"/>
<evidence type="ECO:0000313" key="11">
    <source>
        <dbReference type="Proteomes" id="UP000738325"/>
    </source>
</evidence>
<comment type="subunit">
    <text evidence="8">Component of the Mediator complex.</text>
</comment>
<gene>
    <name evidence="8" type="primary">MED17</name>
    <name evidence="10" type="ORF">BGZ99_000684</name>
</gene>
<keyword evidence="4 8" id="KW-0805">Transcription regulation</keyword>
<comment type="subcellular location">
    <subcellularLocation>
        <location evidence="1 8">Nucleus</location>
    </subcellularLocation>
</comment>
<dbReference type="EMBL" id="JAAAIP010001138">
    <property type="protein sequence ID" value="KAG0310068.1"/>
    <property type="molecule type" value="Genomic_DNA"/>
</dbReference>
<evidence type="ECO:0000256" key="4">
    <source>
        <dbReference type="ARBA" id="ARBA00023015"/>
    </source>
</evidence>
<comment type="caution">
    <text evidence="10">The sequence shown here is derived from an EMBL/GenBank/DDBJ whole genome shotgun (WGS) entry which is preliminary data.</text>
</comment>
<keyword evidence="6 8" id="KW-0539">Nucleus</keyword>
<dbReference type="AlphaFoldDB" id="A0A9P6R2J4"/>
<name>A0A9P6R2J4_9FUNG</name>
<dbReference type="Pfam" id="PF10156">
    <property type="entry name" value="Med17"/>
    <property type="match status" value="1"/>
</dbReference>
<dbReference type="GO" id="GO:0070847">
    <property type="term" value="C:core mediator complex"/>
    <property type="evidence" value="ECO:0007669"/>
    <property type="project" value="TreeGrafter"/>
</dbReference>
<evidence type="ECO:0000256" key="3">
    <source>
        <dbReference type="ARBA" id="ARBA00019610"/>
    </source>
</evidence>
<organism evidence="10 11">
    <name type="scientific">Dissophora globulifera</name>
    <dbReference type="NCBI Taxonomy" id="979702"/>
    <lineage>
        <taxon>Eukaryota</taxon>
        <taxon>Fungi</taxon>
        <taxon>Fungi incertae sedis</taxon>
        <taxon>Mucoromycota</taxon>
        <taxon>Mortierellomycotina</taxon>
        <taxon>Mortierellomycetes</taxon>
        <taxon>Mortierellales</taxon>
        <taxon>Mortierellaceae</taxon>
        <taxon>Dissophora</taxon>
    </lineage>
</organism>